<gene>
    <name evidence="1" type="ORF">GCM10007877_35320</name>
</gene>
<evidence type="ECO:0000313" key="1">
    <source>
        <dbReference type="EMBL" id="GLS27813.1"/>
    </source>
</evidence>
<dbReference type="Proteomes" id="UP001156870">
    <property type="component" value="Unassembled WGS sequence"/>
</dbReference>
<protein>
    <submittedName>
        <fullName evidence="1">Uncharacterized protein</fullName>
    </submittedName>
</protein>
<proteinExistence type="predicted"/>
<organism evidence="1 2">
    <name type="scientific">Marinibactrum halimedae</name>
    <dbReference type="NCBI Taxonomy" id="1444977"/>
    <lineage>
        <taxon>Bacteria</taxon>
        <taxon>Pseudomonadati</taxon>
        <taxon>Pseudomonadota</taxon>
        <taxon>Gammaproteobacteria</taxon>
        <taxon>Cellvibrionales</taxon>
        <taxon>Cellvibrionaceae</taxon>
        <taxon>Marinibactrum</taxon>
    </lineage>
</organism>
<reference evidence="1 2" key="1">
    <citation type="journal article" date="2014" name="Int. J. Syst. Evol. Microbiol.">
        <title>Complete genome sequence of Corynebacterium casei LMG S-19264T (=DSM 44701T), isolated from a smear-ripened cheese.</title>
        <authorList>
            <consortium name="US DOE Joint Genome Institute (JGI-PGF)"/>
            <person name="Walter F."/>
            <person name="Albersmeier A."/>
            <person name="Kalinowski J."/>
            <person name="Ruckert C."/>
        </authorList>
    </citation>
    <scope>NUCLEOTIDE SEQUENCE [LARGE SCALE GENOMIC DNA]</scope>
    <source>
        <strain evidence="1 2">NBRC 110095</strain>
    </source>
</reference>
<comment type="caution">
    <text evidence="1">The sequence shown here is derived from an EMBL/GenBank/DDBJ whole genome shotgun (WGS) entry which is preliminary data.</text>
</comment>
<keyword evidence="2" id="KW-1185">Reference proteome</keyword>
<dbReference type="AlphaFoldDB" id="A0AA37WNR5"/>
<evidence type="ECO:0000313" key="2">
    <source>
        <dbReference type="Proteomes" id="UP001156870"/>
    </source>
</evidence>
<accession>A0AA37WNR5</accession>
<sequence>MNYLKALRKHDITNDDINHYAQLLKQRADKTGYSHPDGVYHTIAVDIALSAIDIEKENDQQLGRTHTVKEWVEILIGDSTE</sequence>
<dbReference type="EMBL" id="BSPD01000091">
    <property type="protein sequence ID" value="GLS27813.1"/>
    <property type="molecule type" value="Genomic_DNA"/>
</dbReference>
<dbReference type="RefSeq" id="WP_232595181.1">
    <property type="nucleotide sequence ID" value="NZ_BSPD01000091.1"/>
</dbReference>
<name>A0AA37WNR5_9GAMM</name>